<dbReference type="SUPFAM" id="SSF143100">
    <property type="entry name" value="TTHA1013/TTHA0281-like"/>
    <property type="match status" value="1"/>
</dbReference>
<organism evidence="2 3">
    <name type="scientific">Candidatus Bilophila faecipullorum</name>
    <dbReference type="NCBI Taxonomy" id="2838482"/>
    <lineage>
        <taxon>Bacteria</taxon>
        <taxon>Pseudomonadati</taxon>
        <taxon>Thermodesulfobacteriota</taxon>
        <taxon>Desulfovibrionia</taxon>
        <taxon>Desulfovibrionales</taxon>
        <taxon>Desulfovibrionaceae</taxon>
        <taxon>Bilophila</taxon>
    </lineage>
</organism>
<gene>
    <name evidence="2" type="ORF">H9874_00300</name>
</gene>
<evidence type="ECO:0000259" key="1">
    <source>
        <dbReference type="Pfam" id="PF15919"/>
    </source>
</evidence>
<dbReference type="Gene3D" id="3.30.160.250">
    <property type="match status" value="1"/>
</dbReference>
<feature type="domain" description="HicB-like antitoxin of toxin-antitoxin system" evidence="1">
    <location>
        <begin position="3"/>
        <end position="123"/>
    </location>
</feature>
<evidence type="ECO:0000313" key="3">
    <source>
        <dbReference type="Proteomes" id="UP000824264"/>
    </source>
</evidence>
<dbReference type="EMBL" id="DXGI01000011">
    <property type="protein sequence ID" value="HIW77575.1"/>
    <property type="molecule type" value="Genomic_DNA"/>
</dbReference>
<accession>A0A9D1QYD7</accession>
<proteinExistence type="predicted"/>
<name>A0A9D1QYD7_9BACT</name>
<dbReference type="Pfam" id="PF15919">
    <property type="entry name" value="HicB_lk_antitox"/>
    <property type="match status" value="1"/>
</dbReference>
<dbReference type="PANTHER" id="PTHR34504">
    <property type="entry name" value="ANTITOXIN HICB"/>
    <property type="match status" value="1"/>
</dbReference>
<reference evidence="2" key="1">
    <citation type="journal article" date="2021" name="PeerJ">
        <title>Extensive microbial diversity within the chicken gut microbiome revealed by metagenomics and culture.</title>
        <authorList>
            <person name="Gilroy R."/>
            <person name="Ravi A."/>
            <person name="Getino M."/>
            <person name="Pursley I."/>
            <person name="Horton D.L."/>
            <person name="Alikhan N.F."/>
            <person name="Baker D."/>
            <person name="Gharbi K."/>
            <person name="Hall N."/>
            <person name="Watson M."/>
            <person name="Adriaenssens E.M."/>
            <person name="Foster-Nyarko E."/>
            <person name="Jarju S."/>
            <person name="Secka A."/>
            <person name="Antonio M."/>
            <person name="Oren A."/>
            <person name="Chaudhuri R.R."/>
            <person name="La Ragione R."/>
            <person name="Hildebrand F."/>
            <person name="Pallen M.J."/>
        </authorList>
    </citation>
    <scope>NUCLEOTIDE SEQUENCE</scope>
    <source>
        <strain evidence="2">ChiSxjej5B17-1746</strain>
    </source>
</reference>
<dbReference type="PANTHER" id="PTHR34504:SF2">
    <property type="entry name" value="UPF0150 PROTEIN SSL0259"/>
    <property type="match status" value="1"/>
</dbReference>
<dbReference type="InterPro" id="IPR035069">
    <property type="entry name" value="TTHA1013/TTHA0281-like"/>
</dbReference>
<dbReference type="AlphaFoldDB" id="A0A9D1QYD7"/>
<dbReference type="Proteomes" id="UP000824264">
    <property type="component" value="Unassembled WGS sequence"/>
</dbReference>
<dbReference type="InterPro" id="IPR051404">
    <property type="entry name" value="TA_system_antitoxin"/>
</dbReference>
<protein>
    <submittedName>
        <fullName evidence="2">Type II toxin-antitoxin system HicB family antitoxin</fullName>
    </submittedName>
</protein>
<reference evidence="2" key="2">
    <citation type="submission" date="2021-04" db="EMBL/GenBank/DDBJ databases">
        <authorList>
            <person name="Gilroy R."/>
        </authorList>
    </citation>
    <scope>NUCLEOTIDE SEQUENCE</scope>
    <source>
        <strain evidence="2">ChiSxjej5B17-1746</strain>
    </source>
</reference>
<comment type="caution">
    <text evidence="2">The sequence shown here is derived from an EMBL/GenBank/DDBJ whole genome shotgun (WGS) entry which is preliminary data.</text>
</comment>
<sequence>MRYPVIVHKDEGSDYGVTVPDFPGVFSGGETLDEALANVQDAIETFYEGEEVEGLPDPSPLEGVLASEDAEGGAVVLVDVNFDFLEKKAVPVNITVPLYLRNRIDKAAKARGMTRSAFLVRAAQAYM</sequence>
<dbReference type="InterPro" id="IPR031807">
    <property type="entry name" value="HicB-like"/>
</dbReference>
<dbReference type="CDD" id="cd21631">
    <property type="entry name" value="RHH_CopG_NikR-like"/>
    <property type="match status" value="1"/>
</dbReference>
<evidence type="ECO:0000313" key="2">
    <source>
        <dbReference type="EMBL" id="HIW77575.1"/>
    </source>
</evidence>